<gene>
    <name evidence="2" type="ORF">DILT_LOCUS7580</name>
</gene>
<accession>A0A3P7NRG0</accession>
<organism evidence="2 3">
    <name type="scientific">Dibothriocephalus latus</name>
    <name type="common">Fish tapeworm</name>
    <name type="synonym">Diphyllobothrium latum</name>
    <dbReference type="NCBI Taxonomy" id="60516"/>
    <lineage>
        <taxon>Eukaryota</taxon>
        <taxon>Metazoa</taxon>
        <taxon>Spiralia</taxon>
        <taxon>Lophotrochozoa</taxon>
        <taxon>Platyhelminthes</taxon>
        <taxon>Cestoda</taxon>
        <taxon>Eucestoda</taxon>
        <taxon>Diphyllobothriidea</taxon>
        <taxon>Diphyllobothriidae</taxon>
        <taxon>Dibothriocephalus</taxon>
    </lineage>
</organism>
<name>A0A3P7NRG0_DIBLA</name>
<dbReference type="Proteomes" id="UP000281553">
    <property type="component" value="Unassembled WGS sequence"/>
</dbReference>
<dbReference type="SMART" id="SM00950">
    <property type="entry name" value="Piwi"/>
    <property type="match status" value="1"/>
</dbReference>
<evidence type="ECO:0000259" key="1">
    <source>
        <dbReference type="PROSITE" id="PS50822"/>
    </source>
</evidence>
<dbReference type="PROSITE" id="PS50822">
    <property type="entry name" value="PIWI"/>
    <property type="match status" value="1"/>
</dbReference>
<proteinExistence type="predicted"/>
<dbReference type="InterPro" id="IPR012337">
    <property type="entry name" value="RNaseH-like_sf"/>
</dbReference>
<dbReference type="Pfam" id="PF02171">
    <property type="entry name" value="Piwi"/>
    <property type="match status" value="2"/>
</dbReference>
<dbReference type="Gene3D" id="3.30.420.10">
    <property type="entry name" value="Ribonuclease H-like superfamily/Ribonuclease H"/>
    <property type="match status" value="1"/>
</dbReference>
<dbReference type="PANTHER" id="PTHR22891">
    <property type="entry name" value="EUKARYOTIC TRANSLATION INITIATION FACTOR 2C"/>
    <property type="match status" value="1"/>
</dbReference>
<dbReference type="AlphaFoldDB" id="A0A3P7NRG0"/>
<evidence type="ECO:0000313" key="3">
    <source>
        <dbReference type="Proteomes" id="UP000281553"/>
    </source>
</evidence>
<evidence type="ECO:0000313" key="2">
    <source>
        <dbReference type="EMBL" id="VDN11749.1"/>
    </source>
</evidence>
<dbReference type="OrthoDB" id="10252740at2759"/>
<dbReference type="InterPro" id="IPR036397">
    <property type="entry name" value="RNaseH_sf"/>
</dbReference>
<keyword evidence="3" id="KW-1185">Reference proteome</keyword>
<dbReference type="InterPro" id="IPR003165">
    <property type="entry name" value="Piwi"/>
</dbReference>
<feature type="domain" description="Piwi" evidence="1">
    <location>
        <begin position="1"/>
        <end position="197"/>
    </location>
</feature>
<reference evidence="2 3" key="1">
    <citation type="submission" date="2018-11" db="EMBL/GenBank/DDBJ databases">
        <authorList>
            <consortium name="Pathogen Informatics"/>
        </authorList>
    </citation>
    <scope>NUCLEOTIDE SEQUENCE [LARGE SCALE GENOMIC DNA]</scope>
</reference>
<protein>
    <recommendedName>
        <fullName evidence="1">Piwi domain-containing protein</fullName>
    </recommendedName>
</protein>
<sequence length="225" mass="26108">MFYRDGVSEGQFQTVLHEELRAIQRACRRLRQDYEPAITFIVVQKRHHLRFKPSDPRARNIDPGTVIDKEVTHPREFDFYLCSQEGIQVGSPLPVFVLPYLVRCISRCYRCIVAILAGFLVIIGSVEEGEQACVMPGTSKPAHYHVLYDDSNWNSDTLQSFTYYLCHAYLRCCRSVSYPAPTFYSHLAAFRARDWLKECQRPGELFVGENKFKVNSTQENCMFFL</sequence>
<dbReference type="SUPFAM" id="SSF53098">
    <property type="entry name" value="Ribonuclease H-like"/>
    <property type="match status" value="2"/>
</dbReference>
<dbReference type="GO" id="GO:0003676">
    <property type="term" value="F:nucleic acid binding"/>
    <property type="evidence" value="ECO:0007669"/>
    <property type="project" value="InterPro"/>
</dbReference>
<dbReference type="EMBL" id="UYRU01052170">
    <property type="protein sequence ID" value="VDN11749.1"/>
    <property type="molecule type" value="Genomic_DNA"/>
</dbReference>